<feature type="region of interest" description="Disordered" evidence="1">
    <location>
        <begin position="1"/>
        <end position="103"/>
    </location>
</feature>
<dbReference type="NCBIfam" id="TIGR01167">
    <property type="entry name" value="LPXTG_anchor"/>
    <property type="match status" value="1"/>
</dbReference>
<feature type="compositionally biased region" description="Polar residues" evidence="1">
    <location>
        <begin position="1278"/>
        <end position="1295"/>
    </location>
</feature>
<reference evidence="4 5" key="1">
    <citation type="submission" date="2020-03" db="EMBL/GenBank/DDBJ databases">
        <title>Leucobacter sp. nov., isolated from beetles.</title>
        <authorList>
            <person name="Hyun D.-W."/>
            <person name="Bae J.-W."/>
        </authorList>
    </citation>
    <scope>NUCLEOTIDE SEQUENCE [LARGE SCALE GENOMIC DNA]</scope>
    <source>
        <strain evidence="4 5">HDW9C</strain>
    </source>
</reference>
<evidence type="ECO:0000313" key="4">
    <source>
        <dbReference type="EMBL" id="QIK63401.1"/>
    </source>
</evidence>
<dbReference type="Pfam" id="PF19403">
    <property type="entry name" value="SpaA_2"/>
    <property type="match status" value="6"/>
</dbReference>
<dbReference type="Gene3D" id="3.40.50.410">
    <property type="entry name" value="von Willebrand factor, type A domain"/>
    <property type="match status" value="1"/>
</dbReference>
<dbReference type="Pfam" id="PF00092">
    <property type="entry name" value="VWA"/>
    <property type="match status" value="1"/>
</dbReference>
<feature type="compositionally biased region" description="Pro residues" evidence="1">
    <location>
        <begin position="1910"/>
        <end position="1921"/>
    </location>
</feature>
<dbReference type="InterPro" id="IPR002035">
    <property type="entry name" value="VWF_A"/>
</dbReference>
<dbReference type="KEGG" id="lvi:G7068_09465"/>
<evidence type="ECO:0000256" key="2">
    <source>
        <dbReference type="SAM" id="Phobius"/>
    </source>
</evidence>
<keyword evidence="2" id="KW-0472">Membrane</keyword>
<organism evidence="4 5">
    <name type="scientific">Leucobacter viscericola</name>
    <dbReference type="NCBI Taxonomy" id="2714935"/>
    <lineage>
        <taxon>Bacteria</taxon>
        <taxon>Bacillati</taxon>
        <taxon>Actinomycetota</taxon>
        <taxon>Actinomycetes</taxon>
        <taxon>Micrococcales</taxon>
        <taxon>Microbacteriaceae</taxon>
        <taxon>Leucobacter</taxon>
    </lineage>
</organism>
<dbReference type="SMART" id="SM00327">
    <property type="entry name" value="VWA"/>
    <property type="match status" value="1"/>
</dbReference>
<dbReference type="InterPro" id="IPR045826">
    <property type="entry name" value="SpaA_PFL_dom_2"/>
</dbReference>
<feature type="transmembrane region" description="Helical" evidence="2">
    <location>
        <begin position="1936"/>
        <end position="1956"/>
    </location>
</feature>
<proteinExistence type="predicted"/>
<evidence type="ECO:0000256" key="1">
    <source>
        <dbReference type="SAM" id="MobiDB-lite"/>
    </source>
</evidence>
<sequence length="1967" mass="201286">MGGVLAAQAVDESMTTVPVDSNTAAAKTAQDQTTPPEATTPAETTPAADPADTPKVETPAPTDPVTPTDPGTDPNAEPTPDPTPEPTPEPEPEPKDQPKTSKLTAKATNDAVITPLSVPAATPNTSVITVKVGGDRSTLTSIAPLAGVTLRLYNGGSGGPDATPRTDSWATCVSDADGDCSFTVPNTQNPAPGVPAGANRDLRFWIKQSGAPSGYFMNSTLATGSSPTSSAYQFRTGDQLRGGTTYTSTVDFMIASGSTNNSASGGIWQNSRNNPAFPQQCGLSVALIMDLSGSVSPYVSQLRTAAKGFVDALTGTPSEVALYTFANVAPAPTGANLTTTAVSTSAGATTVKNRIDTYTAGGTTNWDRGIFQAVGSPTMYDVAIVITDGNPTVYAGAEGPGDRTRFREVENGIFSANALKAQGTKVIAFGVGDGVGGSPDNLRAISGPTVNSDYYQTDDYATAGATLRQLALGNCAGSVSVVKQVVPSGNTGENITGATPEAGWNFTATTTTPGVTPVSQSGATDGTGAVNFPLSYSGGTTTGTVKLAESQQPGYTLVTQSGKRAVCTNIATGAGVTVTNDGVDPNAFSVDAPATAAISCRVYNRAPQPLASLVVDKTWVVNGVTYADGNQPIGIDAQLKLAGTNQAWGSPRTGLVVGSNVAISETTTFTGRDLCTLTDSKVTKQNGTTVSLALPYNATIAATNEYMITNTVTCNSELTLVKQVQGGNADPTSWTLDAVAPGGALPGPNGASGSPGATALVTPNTSYPLAESGGSPLYTQSIITGGNPQPPSTGSWSCVQINSQGQVVPGFADGINGAVIVPLGFKVRCTAVNRTASLHLIKQVVNDDGGKRVPADWDLTATPTGTFPAGLVAQTVEGNVDGETISVRPGTTYNLSESNLAGYSLSSLKCDTGPGGTYVDTTSVAVNALDTVTCVFVNDDQKATLSLVKVVDNGTTGATTEPAAWTLTADGPDTVTGAGNSPAVTNQQVTSGVYDLSEADGPAGYTASDWSCTGAETSDESSVTLTPGQNATCTITNTAEKPLVTLQKQVVNSHGGKRVAGDFHLSAVRGATTVLGGFQGTPDVSEVPVPVGTYDLSEINIDPLGYKLTDLSCENRGTSTGTSVDDPKVTLGLGDNVVCTFVNADSPATLTLIKDVDDNDSGSTKAPADWTLTATPNSIAGQDPVTGNGTGVTADGGVKSVSVFAGDYTLSESGPAGFDAGDWVCDGGAVNNGVVTVLNGGNVVCTITNTAVSPKLTLIKNVDNGDTDGDAVPRDWTLTAQGPTPTSGKTGDPSITNVPLQVGAYTLSEAGAPTGYTAGSWTCDGGQLTGSTITLAEGDNVTCQITNTATDSAWTVEKSSSPASGSTVLPGGTITYTVTAKHTAGVDPDDITITDDLSDVLDDATLQGTPSASVGTATLNGTNLEWKMDTLTNTATVTYTVKVNDDAWGATLHNVVTPPEGSTCVGDCETTHYTPKWQLFKTSDPADGSVVDPGSTITYTLHARNTGQAVVAGGIALDALGDVLDEATLVEPLDPALTYDAVAKTLRWNLPTMQVGDPEVTVSYKVTVKADAFGQSILNVVTPGPGGECPIPEIIQPDSVRILAEGDDCDTTERVRDVNLMIEKSHDPIPEVAVDSGKGDKIDYNLVVTNKGKDAASAVVVTDTLPTGLTYVDGTLEAPDGWTAEIVDGVFTATFEGPFDPEATAEFAFEVSVGNLPRANESDPYAPIVNTACVSEGETDSDMADNCASDTTPVKTIAVDASAVCVKDTPIASYSVTPTNLQTVPTISLIWWTKDAYDKRDPSIDASDTAALLADGASQVDPIEAPVGWTNGTPITGQILWPGAKVDAAGNPIAWPGWTELPDGTWILDPNAPFYNLRGEAVMEIRINPSSAAVLVYPPATPNCAAQPPQNDPPTPPPGTNPPGGNLPRTGAEANMAFAGGVAVLTLLGSLVVLTYRRRRMQRGEIG</sequence>
<feature type="compositionally biased region" description="Polar residues" evidence="1">
    <location>
        <begin position="13"/>
        <end position="22"/>
    </location>
</feature>
<evidence type="ECO:0000259" key="3">
    <source>
        <dbReference type="PROSITE" id="PS50234"/>
    </source>
</evidence>
<dbReference type="Proteomes" id="UP000502677">
    <property type="component" value="Chromosome"/>
</dbReference>
<keyword evidence="2" id="KW-1133">Transmembrane helix</keyword>
<dbReference type="PROSITE" id="PS50234">
    <property type="entry name" value="VWFA"/>
    <property type="match status" value="1"/>
</dbReference>
<dbReference type="InterPro" id="IPR036465">
    <property type="entry name" value="vWFA_dom_sf"/>
</dbReference>
<evidence type="ECO:0000313" key="5">
    <source>
        <dbReference type="Proteomes" id="UP000502677"/>
    </source>
</evidence>
<feature type="region of interest" description="Disordered" evidence="1">
    <location>
        <begin position="1270"/>
        <end position="1295"/>
    </location>
</feature>
<feature type="region of interest" description="Disordered" evidence="1">
    <location>
        <begin position="1903"/>
        <end position="1932"/>
    </location>
</feature>
<dbReference type="InterPro" id="IPR057687">
    <property type="entry name" value="DUF7927"/>
</dbReference>
<dbReference type="RefSeq" id="WP_166291470.1">
    <property type="nucleotide sequence ID" value="NZ_CP049863.1"/>
</dbReference>
<accession>A0A6G7XGA2</accession>
<dbReference type="CDD" id="cd00198">
    <property type="entry name" value="vWFA"/>
    <property type="match status" value="1"/>
</dbReference>
<dbReference type="Pfam" id="PF01345">
    <property type="entry name" value="DUF11"/>
    <property type="match status" value="1"/>
</dbReference>
<name>A0A6G7XGA2_9MICO</name>
<dbReference type="EMBL" id="CP049863">
    <property type="protein sequence ID" value="QIK63401.1"/>
    <property type="molecule type" value="Genomic_DNA"/>
</dbReference>
<feature type="domain" description="VWFA" evidence="3">
    <location>
        <begin position="284"/>
        <end position="485"/>
    </location>
</feature>
<protein>
    <submittedName>
        <fullName evidence="4">DUF11 domain-containing protein</fullName>
    </submittedName>
</protein>
<keyword evidence="2" id="KW-0812">Transmembrane</keyword>
<dbReference type="InterPro" id="IPR047589">
    <property type="entry name" value="DUF11_rpt"/>
</dbReference>
<keyword evidence="5" id="KW-1185">Reference proteome</keyword>
<dbReference type="SUPFAM" id="SSF53300">
    <property type="entry name" value="vWA-like"/>
    <property type="match status" value="1"/>
</dbReference>
<dbReference type="InterPro" id="IPR001434">
    <property type="entry name" value="OmcB-like_DUF11"/>
</dbReference>
<dbReference type="Pfam" id="PF25549">
    <property type="entry name" value="DUF7927"/>
    <property type="match status" value="2"/>
</dbReference>
<gene>
    <name evidence="4" type="ORF">G7068_09465</name>
</gene>
<dbReference type="NCBIfam" id="TIGR01451">
    <property type="entry name" value="B_ant_repeat"/>
    <property type="match status" value="1"/>
</dbReference>
<feature type="compositionally biased region" description="Low complexity" evidence="1">
    <location>
        <begin position="23"/>
        <end position="76"/>
    </location>
</feature>
<feature type="compositionally biased region" description="Pro residues" evidence="1">
    <location>
        <begin position="77"/>
        <end position="89"/>
    </location>
</feature>